<gene>
    <name evidence="1" type="ORF">ABS362_18735</name>
</gene>
<protein>
    <submittedName>
        <fullName evidence="1">SRPBCC family protein</fullName>
    </submittedName>
</protein>
<dbReference type="Pfam" id="PF10604">
    <property type="entry name" value="Polyketide_cyc2"/>
    <property type="match status" value="1"/>
</dbReference>
<keyword evidence="2" id="KW-1185">Reference proteome</keyword>
<dbReference type="RefSeq" id="WP_350414483.1">
    <property type="nucleotide sequence ID" value="NZ_JBEOKT010000027.1"/>
</dbReference>
<accession>A0ABV1RYY8</accession>
<dbReference type="InterPro" id="IPR019587">
    <property type="entry name" value="Polyketide_cyclase/dehydratase"/>
</dbReference>
<reference evidence="1 2" key="1">
    <citation type="submission" date="2024-06" db="EMBL/GenBank/DDBJ databases">
        <title>Pontibacter populi HYL7-15.</title>
        <authorList>
            <person name="Kim M.K."/>
        </authorList>
    </citation>
    <scope>NUCLEOTIDE SEQUENCE [LARGE SCALE GENOMIC DNA]</scope>
    <source>
        <strain evidence="1 2">HYL7-15</strain>
    </source>
</reference>
<organism evidence="1 2">
    <name type="scientific">Pontibacter populi</name>
    <dbReference type="NCBI Taxonomy" id="890055"/>
    <lineage>
        <taxon>Bacteria</taxon>
        <taxon>Pseudomonadati</taxon>
        <taxon>Bacteroidota</taxon>
        <taxon>Cytophagia</taxon>
        <taxon>Cytophagales</taxon>
        <taxon>Hymenobacteraceae</taxon>
        <taxon>Pontibacter</taxon>
    </lineage>
</organism>
<dbReference type="Proteomes" id="UP001476807">
    <property type="component" value="Unassembled WGS sequence"/>
</dbReference>
<proteinExistence type="predicted"/>
<dbReference type="InterPro" id="IPR023393">
    <property type="entry name" value="START-like_dom_sf"/>
</dbReference>
<comment type="caution">
    <text evidence="1">The sequence shown here is derived from an EMBL/GenBank/DDBJ whole genome shotgun (WGS) entry which is preliminary data.</text>
</comment>
<dbReference type="Gene3D" id="3.30.530.20">
    <property type="match status" value="1"/>
</dbReference>
<evidence type="ECO:0000313" key="1">
    <source>
        <dbReference type="EMBL" id="MER2999596.1"/>
    </source>
</evidence>
<dbReference type="EMBL" id="JBEOKT010000027">
    <property type="protein sequence ID" value="MER2999596.1"/>
    <property type="molecule type" value="Genomic_DNA"/>
</dbReference>
<dbReference type="SUPFAM" id="SSF55961">
    <property type="entry name" value="Bet v1-like"/>
    <property type="match status" value="1"/>
</dbReference>
<name>A0ABV1RYY8_9BACT</name>
<sequence>MKLLLRFAVVLVVLAACFFGGATLLPKQMEVRQTIVIDATPEHVFPYLNNTTDWKRWCAWNTTNDPSLIYLYGGPMSGAGARQNWNGDKFGNWHMLFTQSTAPDSLNYELKQEGQTIKSTGSVVLKETEKGTIITWRQTTPLEDSPLALYKGAWQNYKTEQEIHESLTNLQTLMTDNKQNTAKK</sequence>
<evidence type="ECO:0000313" key="2">
    <source>
        <dbReference type="Proteomes" id="UP001476807"/>
    </source>
</evidence>
<dbReference type="PROSITE" id="PS51257">
    <property type="entry name" value="PROKAR_LIPOPROTEIN"/>
    <property type="match status" value="1"/>
</dbReference>